<dbReference type="EMBL" id="KZ288419">
    <property type="protein sequence ID" value="PBC25992.1"/>
    <property type="molecule type" value="Genomic_DNA"/>
</dbReference>
<dbReference type="STRING" id="94128.A0A2A3E3X5"/>
<evidence type="ECO:0000313" key="4">
    <source>
        <dbReference type="Proteomes" id="UP000242457"/>
    </source>
</evidence>
<name>A0A2A3E3X5_APICC</name>
<dbReference type="OrthoDB" id="7684313at2759"/>
<proteinExistence type="predicted"/>
<protein>
    <recommendedName>
        <fullName evidence="5">Transmembrane protein</fullName>
    </recommendedName>
</protein>
<dbReference type="Proteomes" id="UP000242457">
    <property type="component" value="Unassembled WGS sequence"/>
</dbReference>
<organism evidence="3 4">
    <name type="scientific">Apis cerana cerana</name>
    <name type="common">Oriental honeybee</name>
    <dbReference type="NCBI Taxonomy" id="94128"/>
    <lineage>
        <taxon>Eukaryota</taxon>
        <taxon>Metazoa</taxon>
        <taxon>Ecdysozoa</taxon>
        <taxon>Arthropoda</taxon>
        <taxon>Hexapoda</taxon>
        <taxon>Insecta</taxon>
        <taxon>Pterygota</taxon>
        <taxon>Neoptera</taxon>
        <taxon>Endopterygota</taxon>
        <taxon>Hymenoptera</taxon>
        <taxon>Apocrita</taxon>
        <taxon>Aculeata</taxon>
        <taxon>Apoidea</taxon>
        <taxon>Anthophila</taxon>
        <taxon>Apidae</taxon>
        <taxon>Apis</taxon>
    </lineage>
</organism>
<keyword evidence="2" id="KW-0812">Transmembrane</keyword>
<reference evidence="3 4" key="1">
    <citation type="submission" date="2014-07" db="EMBL/GenBank/DDBJ databases">
        <title>Genomic and transcriptomic analysis on Apis cerana provide comprehensive insights into honey bee biology.</title>
        <authorList>
            <person name="Diao Q."/>
            <person name="Sun L."/>
            <person name="Zheng H."/>
            <person name="Zheng H."/>
            <person name="Xu S."/>
            <person name="Wang S."/>
            <person name="Zeng Z."/>
            <person name="Hu F."/>
            <person name="Su S."/>
            <person name="Wu J."/>
        </authorList>
    </citation>
    <scope>NUCLEOTIDE SEQUENCE [LARGE SCALE GENOMIC DNA]</scope>
    <source>
        <tissue evidence="3">Pupae without intestine</tissue>
    </source>
</reference>
<keyword evidence="2" id="KW-0472">Membrane</keyword>
<feature type="region of interest" description="Disordered" evidence="1">
    <location>
        <begin position="92"/>
        <end position="126"/>
    </location>
</feature>
<evidence type="ECO:0008006" key="5">
    <source>
        <dbReference type="Google" id="ProtNLM"/>
    </source>
</evidence>
<sequence length="286" mass="32073">MTANRQVNSLHVVVGSLLLGAVVLVVGLVQLAPGAEAAQNSTALIVVGCSLLVVGVFLAPLRALCIKRQKAAQKDGTHQRSVTSIDMLLAQHSKQPSRRFHGPDAGRVGGSRRPADLRSREQNPQTRPEYLVSVLSIQSQSESGRSLARKSLDNCGNGCMFHELRFSFAFKPNLRVAVKRDCYILRNDIIRTISLIFLWRKIDDVPLMFLRPLRVPLCQISKFQFLKYQISQNHLLALLTRFSSSKKRFTSVFKNSSSCNDTYVITTRDDRDEWNTVHRPMNGNNN</sequence>
<keyword evidence="4" id="KW-1185">Reference proteome</keyword>
<keyword evidence="2" id="KW-1133">Transmembrane helix</keyword>
<dbReference type="AlphaFoldDB" id="A0A2A3E3X5"/>
<evidence type="ECO:0000313" key="3">
    <source>
        <dbReference type="EMBL" id="PBC25992.1"/>
    </source>
</evidence>
<accession>A0A2A3E3X5</accession>
<feature type="transmembrane region" description="Helical" evidence="2">
    <location>
        <begin position="43"/>
        <end position="64"/>
    </location>
</feature>
<evidence type="ECO:0000256" key="1">
    <source>
        <dbReference type="SAM" id="MobiDB-lite"/>
    </source>
</evidence>
<gene>
    <name evidence="3" type="ORF">APICC_07217</name>
</gene>
<feature type="transmembrane region" description="Helical" evidence="2">
    <location>
        <begin position="12"/>
        <end position="31"/>
    </location>
</feature>
<evidence type="ECO:0000256" key="2">
    <source>
        <dbReference type="SAM" id="Phobius"/>
    </source>
</evidence>